<proteinExistence type="predicted"/>
<evidence type="ECO:0000313" key="5">
    <source>
        <dbReference type="EMBL" id="RMT18653.1"/>
    </source>
</evidence>
<dbReference type="EMBL" id="RBTE01000559">
    <property type="protein sequence ID" value="RMT18653.1"/>
    <property type="molecule type" value="Genomic_DNA"/>
</dbReference>
<evidence type="ECO:0000313" key="6">
    <source>
        <dbReference type="Proteomes" id="UP000278180"/>
    </source>
</evidence>
<reference evidence="5 6" key="1">
    <citation type="submission" date="2018-08" db="EMBL/GenBank/DDBJ databases">
        <title>Recombination of ecologically and evolutionarily significant loci maintains genetic cohesion in the Pseudomonas syringae species complex.</title>
        <authorList>
            <person name="Dillon M."/>
            <person name="Thakur S."/>
            <person name="Almeida R.N.D."/>
            <person name="Weir B.S."/>
            <person name="Guttman D.S."/>
        </authorList>
    </citation>
    <scope>NUCLEOTIDE SEQUENCE [LARGE SCALE GENOMIC DNA]</scope>
    <source>
        <strain evidence="5 6">ICMP 13684</strain>
    </source>
</reference>
<evidence type="ECO:0000256" key="2">
    <source>
        <dbReference type="ARBA" id="ARBA00022801"/>
    </source>
</evidence>
<dbReference type="AlphaFoldDB" id="A0A3M5J6A4"/>
<keyword evidence="3" id="KW-0067">ATP-binding</keyword>
<dbReference type="InterPro" id="IPR029000">
    <property type="entry name" value="Cyclophilin-like_dom_sf"/>
</dbReference>
<dbReference type="PANTHER" id="PTHR43309:SF3">
    <property type="entry name" value="5-OXOPROLINASE SUBUNIT C"/>
    <property type="match status" value="1"/>
</dbReference>
<keyword evidence="5" id="KW-0456">Lyase</keyword>
<dbReference type="SMART" id="SM00797">
    <property type="entry name" value="AHS2"/>
    <property type="match status" value="1"/>
</dbReference>
<dbReference type="GO" id="GO:0016787">
    <property type="term" value="F:hydrolase activity"/>
    <property type="evidence" value="ECO:0007669"/>
    <property type="project" value="UniProtKB-KW"/>
</dbReference>
<keyword evidence="1" id="KW-0547">Nucleotide-binding</keyword>
<dbReference type="NCBIfam" id="TIGR00724">
    <property type="entry name" value="urea_amlyse_rel"/>
    <property type="match status" value="1"/>
</dbReference>
<evidence type="ECO:0000259" key="4">
    <source>
        <dbReference type="SMART" id="SM00797"/>
    </source>
</evidence>
<dbReference type="InterPro" id="IPR003778">
    <property type="entry name" value="CT_A_B"/>
</dbReference>
<feature type="domain" description="Carboxyltransferase" evidence="4">
    <location>
        <begin position="23"/>
        <end position="315"/>
    </location>
</feature>
<evidence type="ECO:0000256" key="3">
    <source>
        <dbReference type="ARBA" id="ARBA00022840"/>
    </source>
</evidence>
<evidence type="ECO:0000256" key="1">
    <source>
        <dbReference type="ARBA" id="ARBA00022741"/>
    </source>
</evidence>
<dbReference type="InterPro" id="IPR052708">
    <property type="entry name" value="PxpC"/>
</dbReference>
<dbReference type="Pfam" id="PF02626">
    <property type="entry name" value="CT_A_B"/>
    <property type="match status" value="1"/>
</dbReference>
<dbReference type="SUPFAM" id="SSF50891">
    <property type="entry name" value="Cyclophilin-like"/>
    <property type="match status" value="1"/>
</dbReference>
<gene>
    <name evidence="5" type="ORF">ALP51_03510</name>
</gene>
<dbReference type="Proteomes" id="UP000278180">
    <property type="component" value="Unassembled WGS sequence"/>
</dbReference>
<name>A0A3M5J6A4_PSESS</name>
<dbReference type="Gene3D" id="2.40.100.10">
    <property type="entry name" value="Cyclophilin-like"/>
    <property type="match status" value="1"/>
</dbReference>
<keyword evidence="2" id="KW-0378">Hydrolase</keyword>
<sequence length="398" mass="42376">MIKVLKPGLATSVQDLGRECYYHLGIPPSGALDQYALSAANQLVGNPPGAAGLECTFLGPELEFQCDTLAAVCGAHMTARLDGVEMHHDTAFAVKAGQVLRFDFPKDGARTYLAVAGGIDVPLVLGSRSTYTLGALGGFQGRRLMADDQLPIGIPGGKGRAGASLPMALRQSLGGEVYLRVVPGLYYERLTEFAATSFFSESWSVGSEADRIGYRFKGGRALTFQPREQPFGAGSDPSNIVDSCYPIGSIQVPAGLEPIVLHRDAVSGGGYAMIGTVISADLDLIGQMQPNQKARFVAVTLEEALEARIGVPEQTVSFIEAVKEPAVAQAFSYGTHRVFRLPVASHSGNCAIAAARPVHGQTYRWCLPAPVSIRCRQETCLPEPGRQACSLCPRQRLP</sequence>
<comment type="caution">
    <text evidence="5">The sequence shown here is derived from an EMBL/GenBank/DDBJ whole genome shotgun (WGS) entry which is preliminary data.</text>
</comment>
<dbReference type="GO" id="GO:0016829">
    <property type="term" value="F:lyase activity"/>
    <property type="evidence" value="ECO:0007669"/>
    <property type="project" value="UniProtKB-KW"/>
</dbReference>
<organism evidence="5 6">
    <name type="scientific">Pseudomonas savastanoi</name>
    <name type="common">Pseudomonas syringae pv. savastanoi</name>
    <dbReference type="NCBI Taxonomy" id="29438"/>
    <lineage>
        <taxon>Bacteria</taxon>
        <taxon>Pseudomonadati</taxon>
        <taxon>Pseudomonadota</taxon>
        <taxon>Gammaproteobacteria</taxon>
        <taxon>Pseudomonadales</taxon>
        <taxon>Pseudomonadaceae</taxon>
        <taxon>Pseudomonas</taxon>
    </lineage>
</organism>
<protein>
    <submittedName>
        <fullName evidence="5">Urea amidolyase-related protein</fullName>
    </submittedName>
</protein>
<accession>A0A3M5J6A4</accession>
<dbReference type="GO" id="GO:0005524">
    <property type="term" value="F:ATP binding"/>
    <property type="evidence" value="ECO:0007669"/>
    <property type="project" value="UniProtKB-KW"/>
</dbReference>
<dbReference type="PANTHER" id="PTHR43309">
    <property type="entry name" value="5-OXOPROLINASE SUBUNIT C"/>
    <property type="match status" value="1"/>
</dbReference>